<comment type="caution">
    <text evidence="4">The sequence shown here is derived from an EMBL/GenBank/DDBJ whole genome shotgun (WGS) entry which is preliminary data.</text>
</comment>
<dbReference type="AlphaFoldDB" id="A0AA37IXV8"/>
<keyword evidence="1" id="KW-0238">DNA-binding</keyword>
<dbReference type="SMART" id="SM00530">
    <property type="entry name" value="HTH_XRE"/>
    <property type="match status" value="1"/>
</dbReference>
<dbReference type="InterPro" id="IPR010982">
    <property type="entry name" value="Lambda_DNA-bd_dom_sf"/>
</dbReference>
<evidence type="ECO:0000256" key="2">
    <source>
        <dbReference type="SAM" id="Phobius"/>
    </source>
</evidence>
<feature type="transmembrane region" description="Helical" evidence="2">
    <location>
        <begin position="153"/>
        <end position="186"/>
    </location>
</feature>
<keyword evidence="5" id="KW-1185">Reference proteome</keyword>
<proteinExistence type="predicted"/>
<dbReference type="Gene3D" id="1.10.260.40">
    <property type="entry name" value="lambda repressor-like DNA-binding domains"/>
    <property type="match status" value="1"/>
</dbReference>
<evidence type="ECO:0000313" key="5">
    <source>
        <dbReference type="Proteomes" id="UP001055185"/>
    </source>
</evidence>
<name>A0AA37IXV8_9FIRM</name>
<evidence type="ECO:0000259" key="3">
    <source>
        <dbReference type="PROSITE" id="PS50943"/>
    </source>
</evidence>
<dbReference type="PANTHER" id="PTHR46558:SF13">
    <property type="entry name" value="HTH-TYPE TRANSCRIPTIONAL REGULATOR IMMR"/>
    <property type="match status" value="1"/>
</dbReference>
<feature type="transmembrane region" description="Helical" evidence="2">
    <location>
        <begin position="124"/>
        <end position="147"/>
    </location>
</feature>
<organism evidence="4 5">
    <name type="scientific">Faecalibacterium gallinarum</name>
    <dbReference type="NCBI Taxonomy" id="2903556"/>
    <lineage>
        <taxon>Bacteria</taxon>
        <taxon>Bacillati</taxon>
        <taxon>Bacillota</taxon>
        <taxon>Clostridia</taxon>
        <taxon>Eubacteriales</taxon>
        <taxon>Oscillospiraceae</taxon>
        <taxon>Faecalibacterium</taxon>
    </lineage>
</organism>
<accession>A0AA37IXV8</accession>
<dbReference type="PROSITE" id="PS50943">
    <property type="entry name" value="HTH_CROC1"/>
    <property type="match status" value="1"/>
</dbReference>
<protein>
    <recommendedName>
        <fullName evidence="3">HTH cro/C1-type domain-containing protein</fullName>
    </recommendedName>
</protein>
<dbReference type="CDD" id="cd00093">
    <property type="entry name" value="HTH_XRE"/>
    <property type="match status" value="1"/>
</dbReference>
<dbReference type="GO" id="GO:0003677">
    <property type="term" value="F:DNA binding"/>
    <property type="evidence" value="ECO:0007669"/>
    <property type="project" value="UniProtKB-KW"/>
</dbReference>
<dbReference type="Proteomes" id="UP001055185">
    <property type="component" value="Unassembled WGS sequence"/>
</dbReference>
<evidence type="ECO:0000313" key="4">
    <source>
        <dbReference type="EMBL" id="GJN64280.1"/>
    </source>
</evidence>
<feature type="domain" description="HTH cro/C1-type" evidence="3">
    <location>
        <begin position="11"/>
        <end position="61"/>
    </location>
</feature>
<reference evidence="4" key="1">
    <citation type="journal article" date="2022" name="Int. J. Syst. Evol. Microbiol.">
        <title>Genome-based, phenotypic and chemotaxonomic classification of Faecalibacterium strains: proposal of three novel species Faecalibacterium duncaniae sp. nov., Faecalibacterium hattorii sp. nov. and Faecalibacterium gallinarum sp. nov. .</title>
        <authorList>
            <person name="Sakamoto M."/>
            <person name="Sakurai N."/>
            <person name="Tanno H."/>
            <person name="Iino T."/>
            <person name="Ohkuma M."/>
            <person name="Endo A."/>
        </authorList>
    </citation>
    <scope>NUCLEOTIDE SEQUENCE</scope>
    <source>
        <strain evidence="4">JCM 17207</strain>
    </source>
</reference>
<dbReference type="SUPFAM" id="SSF47413">
    <property type="entry name" value="lambda repressor-like DNA-binding domains"/>
    <property type="match status" value="1"/>
</dbReference>
<dbReference type="RefSeq" id="WP_238316511.1">
    <property type="nucleotide sequence ID" value="NZ_BQKV01000027.1"/>
</dbReference>
<keyword evidence="2" id="KW-1133">Transmembrane helix</keyword>
<keyword evidence="2" id="KW-0812">Transmembrane</keyword>
<dbReference type="EMBL" id="BQKV01000027">
    <property type="protein sequence ID" value="GJN64280.1"/>
    <property type="molecule type" value="Genomic_DNA"/>
</dbReference>
<sequence>MAFQEKLIRNRKRLGFSQEQLGHLVGVSRQTVSKWELGETTPEMEKLIQLSRLFNCSIDQLVENCCSSPEQSSAAPELSQATLWHYEYRSQHTLFGLPLVHINLGYGFCTAKGIFALGNYARGVFALGGTSIGVFALGGLSCGLFSLGGFSVGLIFAFGGVSLGTIAIGGLALGIFAIGGCAVGVYSMGGVAIAGKIAAGGYARGPIAVGERAYGQTVLRIREGFTPQELRAAILARFPGTWKVILDLFCNFE</sequence>
<dbReference type="PANTHER" id="PTHR46558">
    <property type="entry name" value="TRACRIPTIONAL REGULATORY PROTEIN-RELATED-RELATED"/>
    <property type="match status" value="1"/>
</dbReference>
<keyword evidence="2" id="KW-0472">Membrane</keyword>
<dbReference type="Pfam" id="PF01381">
    <property type="entry name" value="HTH_3"/>
    <property type="match status" value="1"/>
</dbReference>
<evidence type="ECO:0000256" key="1">
    <source>
        <dbReference type="ARBA" id="ARBA00023125"/>
    </source>
</evidence>
<dbReference type="InterPro" id="IPR001387">
    <property type="entry name" value="Cro/C1-type_HTH"/>
</dbReference>
<gene>
    <name evidence="4" type="ORF">JCM17207_09050</name>
</gene>